<dbReference type="PROSITE" id="PS51371">
    <property type="entry name" value="CBS"/>
    <property type="match status" value="1"/>
</dbReference>
<keyword evidence="4" id="KW-0028">Amino-acid biosynthesis</keyword>
<evidence type="ECO:0000256" key="1">
    <source>
        <dbReference type="ARBA" id="ARBA00004141"/>
    </source>
</evidence>
<keyword evidence="7 11" id="KW-1133">Transmembrane helix</keyword>
<dbReference type="Pfam" id="PF01769">
    <property type="entry name" value="MgtE"/>
    <property type="match status" value="1"/>
</dbReference>
<dbReference type="SMART" id="SM00116">
    <property type="entry name" value="CBS"/>
    <property type="match status" value="2"/>
</dbReference>
<evidence type="ECO:0000256" key="5">
    <source>
        <dbReference type="ARBA" id="ARBA00022692"/>
    </source>
</evidence>
<dbReference type="Gene3D" id="3.10.580.10">
    <property type="entry name" value="CBS-domain"/>
    <property type="match status" value="1"/>
</dbReference>
<comment type="similarity">
    <text evidence="2 11">Belongs to the SLC41A transporter family.</text>
</comment>
<dbReference type="InterPro" id="IPR000644">
    <property type="entry name" value="CBS_dom"/>
</dbReference>
<dbReference type="GO" id="GO:0046872">
    <property type="term" value="F:metal ion binding"/>
    <property type="evidence" value="ECO:0007669"/>
    <property type="project" value="UniProtKB-KW"/>
</dbReference>
<dbReference type="KEGG" id="mzh:Mzhil_0455"/>
<feature type="transmembrane region" description="Helical" evidence="11">
    <location>
        <begin position="274"/>
        <end position="305"/>
    </location>
</feature>
<comment type="subcellular location">
    <subcellularLocation>
        <location evidence="11">Cell membrane</location>
        <topology evidence="11">Multi-pass membrane protein</topology>
    </subcellularLocation>
    <subcellularLocation>
        <location evidence="1">Membrane</location>
        <topology evidence="1">Multi-pass membrane protein</topology>
    </subcellularLocation>
</comment>
<dbReference type="InterPro" id="IPR036739">
    <property type="entry name" value="SLC41_membr_dom_sf"/>
</dbReference>
<dbReference type="GO" id="GO:0009086">
    <property type="term" value="P:methionine biosynthetic process"/>
    <property type="evidence" value="ECO:0007669"/>
    <property type="project" value="UniProtKB-KW"/>
</dbReference>
<dbReference type="Proteomes" id="UP000006622">
    <property type="component" value="Chromosome"/>
</dbReference>
<keyword evidence="10" id="KW-0129">CBS domain</keyword>
<dbReference type="PANTHER" id="PTHR41394">
    <property type="entry name" value="MAGNESIUM TRANSPORTER MGTE"/>
    <property type="match status" value="1"/>
</dbReference>
<keyword evidence="11" id="KW-0479">Metal-binding</keyword>
<evidence type="ECO:0000256" key="8">
    <source>
        <dbReference type="ARBA" id="ARBA00023136"/>
    </source>
</evidence>
<dbReference type="CDD" id="cd04606">
    <property type="entry name" value="CBS_pair_Mg_transporter"/>
    <property type="match status" value="1"/>
</dbReference>
<dbReference type="InterPro" id="IPR006669">
    <property type="entry name" value="MgtE_transporter"/>
</dbReference>
<evidence type="ECO:0000259" key="12">
    <source>
        <dbReference type="PROSITE" id="PS51371"/>
    </source>
</evidence>
<evidence type="ECO:0000256" key="10">
    <source>
        <dbReference type="PROSITE-ProRule" id="PRU00703"/>
    </source>
</evidence>
<dbReference type="HOGENOM" id="CLU_037408_2_1_2"/>
<name>F7XPQ9_METZD</name>
<dbReference type="Gene3D" id="1.10.357.20">
    <property type="entry name" value="SLC41 divalent cation transporters, integral membrane domain"/>
    <property type="match status" value="1"/>
</dbReference>
<dbReference type="OrthoDB" id="147899at2157"/>
<keyword evidence="3 11" id="KW-0813">Transport</keyword>
<comment type="subunit">
    <text evidence="11">Homodimer.</text>
</comment>
<keyword evidence="6 11" id="KW-0460">Magnesium</keyword>
<keyword evidence="9" id="KW-0486">Methionine biosynthesis</keyword>
<evidence type="ECO:0000256" key="7">
    <source>
        <dbReference type="ARBA" id="ARBA00022989"/>
    </source>
</evidence>
<dbReference type="Pfam" id="PF00571">
    <property type="entry name" value="CBS"/>
    <property type="match status" value="1"/>
</dbReference>
<feature type="transmembrane region" description="Helical" evidence="11">
    <location>
        <begin position="317"/>
        <end position="335"/>
    </location>
</feature>
<accession>F7XPQ9</accession>
<feature type="transmembrane region" description="Helical" evidence="11">
    <location>
        <begin position="173"/>
        <end position="190"/>
    </location>
</feature>
<evidence type="ECO:0000256" key="9">
    <source>
        <dbReference type="ARBA" id="ARBA00023167"/>
    </source>
</evidence>
<dbReference type="PANTHER" id="PTHR41394:SF5">
    <property type="entry name" value="SLC41A_MGTE INTEGRAL MEMBRANE DOMAIN-CONTAINING PROTEIN"/>
    <property type="match status" value="1"/>
</dbReference>
<keyword evidence="8 11" id="KW-0472">Membrane</keyword>
<protein>
    <recommendedName>
        <fullName evidence="11">Magnesium transporter MgtE</fullName>
    </recommendedName>
</protein>
<dbReference type="AlphaFoldDB" id="F7XPQ9"/>
<evidence type="ECO:0000313" key="14">
    <source>
        <dbReference type="Proteomes" id="UP000006622"/>
    </source>
</evidence>
<dbReference type="SUPFAM" id="SSF161093">
    <property type="entry name" value="MgtE membrane domain-like"/>
    <property type="match status" value="1"/>
</dbReference>
<dbReference type="SUPFAM" id="SSF54631">
    <property type="entry name" value="CBS-domain pair"/>
    <property type="match status" value="1"/>
</dbReference>
<evidence type="ECO:0000256" key="4">
    <source>
        <dbReference type="ARBA" id="ARBA00022605"/>
    </source>
</evidence>
<evidence type="ECO:0000256" key="3">
    <source>
        <dbReference type="ARBA" id="ARBA00022448"/>
    </source>
</evidence>
<comment type="function">
    <text evidence="11">Acts as a magnesium transporter.</text>
</comment>
<keyword evidence="14" id="KW-1185">Reference proteome</keyword>
<evidence type="ECO:0000313" key="13">
    <source>
        <dbReference type="EMBL" id="AEH60329.1"/>
    </source>
</evidence>
<dbReference type="EMBL" id="CP002101">
    <property type="protein sequence ID" value="AEH60329.1"/>
    <property type="molecule type" value="Genomic_DNA"/>
</dbReference>
<sequence length="338" mass="37087">MDGDNLDKHHHIVRDVVDCSYLSISWDTSVADTIYQFSQFKPDIGKTTVYYVYAVNNDGQLVGVMSLRDLLNARGDVPVSRIMNRSVIFLIDNEDIEVAMNKMSDLPYRALPVVNDENKLMGVVRSEAMLDVVEEEASEDILKSAGMLFSDAEISRSHAVLESSAFGILKIRLPWLMFGLVGGLMAGVVIEGYEEILSSMIALAFFVPVIMHMGGNVGSQASTIFIRGLAVGHINNENFMKFLLSEILVGLFIGALTGLLAAGAAYMWQGSIELSYVIFFTIVSVCFLASILGYIIPWIIGVLGFDPAAVSTPMITTIKDVTSLLIYFAIAMFFLQGF</sequence>
<evidence type="ECO:0000256" key="6">
    <source>
        <dbReference type="ARBA" id="ARBA00022842"/>
    </source>
</evidence>
<dbReference type="GeneID" id="10822062"/>
<proteinExistence type="inferred from homology"/>
<dbReference type="InterPro" id="IPR046342">
    <property type="entry name" value="CBS_dom_sf"/>
</dbReference>
<dbReference type="GO" id="GO:0015095">
    <property type="term" value="F:magnesium ion transmembrane transporter activity"/>
    <property type="evidence" value="ECO:0007669"/>
    <property type="project" value="InterPro"/>
</dbReference>
<evidence type="ECO:0000256" key="2">
    <source>
        <dbReference type="ARBA" id="ARBA00009749"/>
    </source>
</evidence>
<keyword evidence="5 11" id="KW-0812">Transmembrane</keyword>
<organism evidence="13 14">
    <name type="scientific">Methanosalsum zhilinae (strain DSM 4017 / NBRC 107636 / OCM 62 / WeN5)</name>
    <name type="common">Methanohalophilus zhilinae</name>
    <dbReference type="NCBI Taxonomy" id="679901"/>
    <lineage>
        <taxon>Archaea</taxon>
        <taxon>Methanobacteriati</taxon>
        <taxon>Methanobacteriota</taxon>
        <taxon>Stenosarchaea group</taxon>
        <taxon>Methanomicrobia</taxon>
        <taxon>Methanosarcinales</taxon>
        <taxon>Methanosarcinaceae</taxon>
        <taxon>Methanosalsum</taxon>
    </lineage>
</organism>
<gene>
    <name evidence="13" type="ordered locus">Mzhil_0455</name>
</gene>
<reference evidence="13 14" key="1">
    <citation type="submission" date="2010-07" db="EMBL/GenBank/DDBJ databases">
        <title>The complete genome of Methanosalsum zhilinae DSM 4017.</title>
        <authorList>
            <consortium name="US DOE Joint Genome Institute (JGI-PGF)"/>
            <person name="Lucas S."/>
            <person name="Copeland A."/>
            <person name="Lapidus A."/>
            <person name="Glavina del Rio T."/>
            <person name="Dalin E."/>
            <person name="Tice H."/>
            <person name="Bruce D."/>
            <person name="Goodwin L."/>
            <person name="Pitluck S."/>
            <person name="Kyrpides N."/>
            <person name="Mavromatis K."/>
            <person name="Ovchinnikova G."/>
            <person name="Daligault H."/>
            <person name="Detter J.C."/>
            <person name="Han C."/>
            <person name="Tapia R."/>
            <person name="Larimer F."/>
            <person name="Land M."/>
            <person name="Hauser L."/>
            <person name="Markowitz V."/>
            <person name="Cheng J.-F."/>
            <person name="Hugenholtz P."/>
            <person name="Woyke T."/>
            <person name="Wu D."/>
            <person name="Spring S."/>
            <person name="Schueler E."/>
            <person name="Brambilla E."/>
            <person name="Klenk H.-P."/>
            <person name="Eisen J.A."/>
        </authorList>
    </citation>
    <scope>NUCLEOTIDE SEQUENCE [LARGE SCALE GENOMIC DNA]</scope>
    <source>
        <strain evidence="14">DSM 4017 / NBRC 107636 / OCM 62 / WeN5</strain>
    </source>
</reference>
<feature type="domain" description="CBS" evidence="12">
    <location>
        <begin position="83"/>
        <end position="139"/>
    </location>
</feature>
<keyword evidence="11" id="KW-1003">Cell membrane</keyword>
<evidence type="ECO:0000256" key="11">
    <source>
        <dbReference type="RuleBase" id="RU362011"/>
    </source>
</evidence>
<dbReference type="InterPro" id="IPR006667">
    <property type="entry name" value="SLC41_membr_dom"/>
</dbReference>
<dbReference type="GO" id="GO:0005886">
    <property type="term" value="C:plasma membrane"/>
    <property type="evidence" value="ECO:0007669"/>
    <property type="project" value="UniProtKB-SubCell"/>
</dbReference>
<dbReference type="RefSeq" id="WP_013897768.1">
    <property type="nucleotide sequence ID" value="NC_015676.1"/>
</dbReference>
<dbReference type="NCBIfam" id="TIGR00400">
    <property type="entry name" value="mgtE"/>
    <property type="match status" value="1"/>
</dbReference>
<feature type="transmembrane region" description="Helical" evidence="11">
    <location>
        <begin position="247"/>
        <end position="268"/>
    </location>
</feature>
<feature type="transmembrane region" description="Helical" evidence="11">
    <location>
        <begin position="196"/>
        <end position="217"/>
    </location>
</feature>